<dbReference type="KEGG" id="rin:ACS15_3039"/>
<dbReference type="AlphaFoldDB" id="A0AAC9FS27"/>
<evidence type="ECO:0000313" key="2">
    <source>
        <dbReference type="Proteomes" id="UP000077927"/>
    </source>
</evidence>
<dbReference type="EMBL" id="CP012605">
    <property type="protein sequence ID" value="ANH74087.1"/>
    <property type="molecule type" value="Genomic_DNA"/>
</dbReference>
<sequence length="44" mass="4659">MADRVLVMSEGRIAGELPREQANEQAVLKVALRPESAPSPSLAA</sequence>
<keyword evidence="1" id="KW-0067">ATP-binding</keyword>
<evidence type="ECO:0000313" key="1">
    <source>
        <dbReference type="EMBL" id="ANH74087.1"/>
    </source>
</evidence>
<gene>
    <name evidence="1" type="ORF">ACS15_3039</name>
</gene>
<proteinExistence type="predicted"/>
<organism evidence="1 2">
    <name type="scientific">Ralstonia insidiosa</name>
    <dbReference type="NCBI Taxonomy" id="190721"/>
    <lineage>
        <taxon>Bacteria</taxon>
        <taxon>Pseudomonadati</taxon>
        <taxon>Pseudomonadota</taxon>
        <taxon>Betaproteobacteria</taxon>
        <taxon>Burkholderiales</taxon>
        <taxon>Burkholderiaceae</taxon>
        <taxon>Ralstonia</taxon>
    </lineage>
</organism>
<dbReference type="GO" id="GO:0005524">
    <property type="term" value="F:ATP binding"/>
    <property type="evidence" value="ECO:0007669"/>
    <property type="project" value="UniProtKB-KW"/>
</dbReference>
<dbReference type="Proteomes" id="UP000077927">
    <property type="component" value="Chromosome 1"/>
</dbReference>
<protein>
    <submittedName>
        <fullName evidence="1">L-arabinose ABC transporter, ATP-binding AraG domain protein</fullName>
    </submittedName>
</protein>
<name>A0AAC9FS27_9RALS</name>
<reference evidence="1 2" key="1">
    <citation type="submission" date="2015-09" db="EMBL/GenBank/DDBJ databases">
        <authorList>
            <person name="Xu Y."/>
            <person name="Nagy A."/>
            <person name="Liu N.T."/>
            <person name="Nou X."/>
        </authorList>
    </citation>
    <scope>NUCLEOTIDE SEQUENCE [LARGE SCALE GENOMIC DNA]</scope>
    <source>
        <strain evidence="1 2">FC1138</strain>
    </source>
</reference>
<accession>A0AAC9FS27</accession>
<keyword evidence="1" id="KW-0547">Nucleotide-binding</keyword>